<proteinExistence type="inferred from homology"/>
<dbReference type="PANTHER" id="PTHR12857:SF0">
    <property type="entry name" value="CXXC MOTIF CONTAINING ZINC BINDING PROTEIN"/>
    <property type="match status" value="1"/>
</dbReference>
<organism evidence="5 6">
    <name type="scientific">Cuscuta epithymum</name>
    <dbReference type="NCBI Taxonomy" id="186058"/>
    <lineage>
        <taxon>Eukaryota</taxon>
        <taxon>Viridiplantae</taxon>
        <taxon>Streptophyta</taxon>
        <taxon>Embryophyta</taxon>
        <taxon>Tracheophyta</taxon>
        <taxon>Spermatophyta</taxon>
        <taxon>Magnoliopsida</taxon>
        <taxon>eudicotyledons</taxon>
        <taxon>Gunneridae</taxon>
        <taxon>Pentapetalae</taxon>
        <taxon>asterids</taxon>
        <taxon>lamiids</taxon>
        <taxon>Solanales</taxon>
        <taxon>Convolvulaceae</taxon>
        <taxon>Cuscuteae</taxon>
        <taxon>Cuscuta</taxon>
        <taxon>Cuscuta subgen. Cuscuta</taxon>
    </lineage>
</organism>
<comment type="caution">
    <text evidence="5">The sequence shown here is derived from an EMBL/GenBank/DDBJ whole genome shotgun (WGS) entry which is preliminary data.</text>
</comment>
<dbReference type="PANTHER" id="PTHR12857">
    <property type="entry name" value="CXXC MOTIF CONTAINING ZINC BINDING PROTEIN"/>
    <property type="match status" value="1"/>
</dbReference>
<evidence type="ECO:0000256" key="1">
    <source>
        <dbReference type="ARBA" id="ARBA00007818"/>
    </source>
</evidence>
<protein>
    <submittedName>
        <fullName evidence="5">Uncharacterized protein</fullName>
    </submittedName>
</protein>
<dbReference type="EMBL" id="CAMAPF010000728">
    <property type="protein sequence ID" value="CAH9118164.1"/>
    <property type="molecule type" value="Genomic_DNA"/>
</dbReference>
<evidence type="ECO:0000313" key="4">
    <source>
        <dbReference type="EMBL" id="CAH9118164.1"/>
    </source>
</evidence>
<name>A0AAV0EP38_9ASTE</name>
<keyword evidence="6" id="KW-1185">Reference proteome</keyword>
<evidence type="ECO:0000256" key="3">
    <source>
        <dbReference type="ARBA" id="ARBA00022833"/>
    </source>
</evidence>
<dbReference type="Pfam" id="PF05907">
    <property type="entry name" value="CXXC_Zn-b_euk"/>
    <property type="match status" value="1"/>
</dbReference>
<evidence type="ECO:0000313" key="5">
    <source>
        <dbReference type="EMBL" id="CAH9124509.1"/>
    </source>
</evidence>
<dbReference type="Proteomes" id="UP001152523">
    <property type="component" value="Unassembled WGS sequence"/>
</dbReference>
<gene>
    <name evidence="4" type="ORF">CEPIT_LOCUS22161</name>
    <name evidence="5" type="ORF">CEPIT_LOCUS26029</name>
</gene>
<reference evidence="5" key="1">
    <citation type="submission" date="2022-07" db="EMBL/GenBank/DDBJ databases">
        <authorList>
            <person name="Macas J."/>
            <person name="Novak P."/>
            <person name="Neumann P."/>
        </authorList>
    </citation>
    <scope>NUCLEOTIDE SEQUENCE</scope>
</reference>
<evidence type="ECO:0000313" key="6">
    <source>
        <dbReference type="Proteomes" id="UP001152523"/>
    </source>
</evidence>
<dbReference type="AlphaFoldDB" id="A0AAV0EP38"/>
<comment type="similarity">
    <text evidence="1">Belongs to the UPF0587 family.</text>
</comment>
<dbReference type="SUPFAM" id="SSF141678">
    <property type="entry name" value="MAL13P1.257-like"/>
    <property type="match status" value="1"/>
</dbReference>
<accession>A0AAV0EP38</accession>
<dbReference type="InterPro" id="IPR008584">
    <property type="entry name" value="CXXC_Zn-binding_euk"/>
</dbReference>
<evidence type="ECO:0000256" key="2">
    <source>
        <dbReference type="ARBA" id="ARBA00022723"/>
    </source>
</evidence>
<keyword evidence="3" id="KW-0862">Zinc</keyword>
<dbReference type="EMBL" id="CAMAPF010000934">
    <property type="protein sequence ID" value="CAH9124509.1"/>
    <property type="molecule type" value="Genomic_DNA"/>
</dbReference>
<sequence length="169" mass="18671">MVQFLLRITAELENLTNLQPHGGFDDSNFTYMFKLRCGCGEVTEKETCVSLSETVPLPTGRGDAHLVQKCKFCGRSGTVAMITGQGRPLTDEASQSGSFTPAMVFDCRGFEPMEFHFSGKWQAESINGVKFEDIDLSDEYCAYDEKGECPVAISNPRAEFTKLSEKVGK</sequence>
<dbReference type="GO" id="GO:0008270">
    <property type="term" value="F:zinc ion binding"/>
    <property type="evidence" value="ECO:0007669"/>
    <property type="project" value="TreeGrafter"/>
</dbReference>
<keyword evidence="2" id="KW-0479">Metal-binding</keyword>